<keyword evidence="2" id="KW-0472">Membrane</keyword>
<feature type="transmembrane region" description="Helical" evidence="2">
    <location>
        <begin position="35"/>
        <end position="60"/>
    </location>
</feature>
<organism evidence="3">
    <name type="scientific">marine sediment metagenome</name>
    <dbReference type="NCBI Taxonomy" id="412755"/>
    <lineage>
        <taxon>unclassified sequences</taxon>
        <taxon>metagenomes</taxon>
        <taxon>ecological metagenomes</taxon>
    </lineage>
</organism>
<feature type="region of interest" description="Disordered" evidence="1">
    <location>
        <begin position="176"/>
        <end position="201"/>
    </location>
</feature>
<proteinExistence type="predicted"/>
<protein>
    <submittedName>
        <fullName evidence="3">Uncharacterized protein</fullName>
    </submittedName>
</protein>
<name>X0Z5W4_9ZZZZ</name>
<dbReference type="AlphaFoldDB" id="X0Z5W4"/>
<gene>
    <name evidence="3" type="ORF">S01H4_14807</name>
</gene>
<feature type="compositionally biased region" description="Basic and acidic residues" evidence="1">
    <location>
        <begin position="188"/>
        <end position="201"/>
    </location>
</feature>
<evidence type="ECO:0000256" key="1">
    <source>
        <dbReference type="SAM" id="MobiDB-lite"/>
    </source>
</evidence>
<sequence>MAISKQTWEKIATAIAVAITVGMAKRIYRKLRSPANYIFLALVNLFYSILVFLLLMSFVAGRIRVIAETFPQFRIFMNSWLVVPFGIVTLGFIYIFLILLLQWYFEKKPLSEVAGIFVKSIARGTKAVKDTVAAGIKASAGGVRKAVKKTADGASTVTKVTAKGVGKAALVVKKRVSSPIKRPAHQNPEQEIHSGEDTQKE</sequence>
<evidence type="ECO:0000256" key="2">
    <source>
        <dbReference type="SAM" id="Phobius"/>
    </source>
</evidence>
<keyword evidence="2" id="KW-0812">Transmembrane</keyword>
<reference evidence="3" key="1">
    <citation type="journal article" date="2014" name="Front. Microbiol.">
        <title>High frequency of phylogenetically diverse reductive dehalogenase-homologous genes in deep subseafloor sedimentary metagenomes.</title>
        <authorList>
            <person name="Kawai M."/>
            <person name="Futagami T."/>
            <person name="Toyoda A."/>
            <person name="Takaki Y."/>
            <person name="Nishi S."/>
            <person name="Hori S."/>
            <person name="Arai W."/>
            <person name="Tsubouchi T."/>
            <person name="Morono Y."/>
            <person name="Uchiyama I."/>
            <person name="Ito T."/>
            <person name="Fujiyama A."/>
            <person name="Inagaki F."/>
            <person name="Takami H."/>
        </authorList>
    </citation>
    <scope>NUCLEOTIDE SEQUENCE</scope>
    <source>
        <strain evidence="3">Expedition CK06-06</strain>
    </source>
</reference>
<accession>X0Z5W4</accession>
<comment type="caution">
    <text evidence="3">The sequence shown here is derived from an EMBL/GenBank/DDBJ whole genome shotgun (WGS) entry which is preliminary data.</text>
</comment>
<evidence type="ECO:0000313" key="3">
    <source>
        <dbReference type="EMBL" id="GAG64499.1"/>
    </source>
</evidence>
<feature type="transmembrane region" description="Helical" evidence="2">
    <location>
        <begin position="80"/>
        <end position="101"/>
    </location>
</feature>
<dbReference type="EMBL" id="BART01006487">
    <property type="protein sequence ID" value="GAG64499.1"/>
    <property type="molecule type" value="Genomic_DNA"/>
</dbReference>
<keyword evidence="2" id="KW-1133">Transmembrane helix</keyword>